<evidence type="ECO:0000256" key="7">
    <source>
        <dbReference type="ARBA" id="ARBA00049534"/>
    </source>
</evidence>
<keyword evidence="13" id="KW-0808">Transferase</keyword>
<keyword evidence="4 10" id="KW-0315">Glutamine amidotransferase</keyword>
<evidence type="ECO:0000256" key="10">
    <source>
        <dbReference type="HAMAP-Rule" id="MF_01615"/>
    </source>
</evidence>
<feature type="active site" description="Charge relay system" evidence="10 11">
    <location>
        <position position="175"/>
    </location>
</feature>
<dbReference type="Pfam" id="PF01174">
    <property type="entry name" value="SNO"/>
    <property type="match status" value="1"/>
</dbReference>
<organism evidence="13 14">
    <name type="scientific">Prevotella denticola</name>
    <dbReference type="NCBI Taxonomy" id="28129"/>
    <lineage>
        <taxon>Bacteria</taxon>
        <taxon>Pseudomonadati</taxon>
        <taxon>Bacteroidota</taxon>
        <taxon>Bacteroidia</taxon>
        <taxon>Bacteroidales</taxon>
        <taxon>Prevotellaceae</taxon>
        <taxon>Prevotella</taxon>
    </lineage>
</organism>
<dbReference type="InterPro" id="IPR029062">
    <property type="entry name" value="Class_I_gatase-like"/>
</dbReference>
<evidence type="ECO:0000256" key="5">
    <source>
        <dbReference type="ARBA" id="ARBA00023239"/>
    </source>
</evidence>
<evidence type="ECO:0000256" key="8">
    <source>
        <dbReference type="ARBA" id="ARBA00054599"/>
    </source>
</evidence>
<dbReference type="PANTHER" id="PTHR31559">
    <property type="entry name" value="PYRIDOXAL 5'-PHOSPHATE SYNTHASE SUBUNIT SNO"/>
    <property type="match status" value="1"/>
</dbReference>
<dbReference type="HAMAP" id="MF_01615">
    <property type="entry name" value="PdxT"/>
    <property type="match status" value="1"/>
</dbReference>
<protein>
    <recommendedName>
        <fullName evidence="10">Pyridoxal 5'-phosphate synthase subunit PdxT</fullName>
        <ecNumber evidence="10">4.3.3.6</ecNumber>
    </recommendedName>
    <alternativeName>
        <fullName evidence="10">Pdx2</fullName>
    </alternativeName>
    <alternativeName>
        <fullName evidence="10">Pyridoxal 5'-phosphate synthase glutaminase subunit</fullName>
        <ecNumber evidence="10">3.5.1.2</ecNumber>
    </alternativeName>
</protein>
<evidence type="ECO:0000256" key="9">
    <source>
        <dbReference type="ARBA" id="ARBA00064749"/>
    </source>
</evidence>
<dbReference type="GO" id="GO:0005829">
    <property type="term" value="C:cytosol"/>
    <property type="evidence" value="ECO:0007669"/>
    <property type="project" value="TreeGrafter"/>
</dbReference>
<dbReference type="EC" id="3.5.1.2" evidence="10"/>
<feature type="binding site" evidence="10 12">
    <location>
        <begin position="139"/>
        <end position="140"/>
    </location>
    <ligand>
        <name>L-glutamine</name>
        <dbReference type="ChEBI" id="CHEBI:58359"/>
    </ligand>
</feature>
<dbReference type="UniPathway" id="UPA00245"/>
<evidence type="ECO:0000256" key="6">
    <source>
        <dbReference type="ARBA" id="ARBA00047992"/>
    </source>
</evidence>
<feature type="active site" description="Charge relay system" evidence="10 11">
    <location>
        <position position="177"/>
    </location>
</feature>
<dbReference type="EMBL" id="UGTM01000001">
    <property type="protein sequence ID" value="SUB86590.1"/>
    <property type="molecule type" value="Genomic_DNA"/>
</dbReference>
<dbReference type="Proteomes" id="UP000255469">
    <property type="component" value="Unassembled WGS sequence"/>
</dbReference>
<dbReference type="GO" id="GO:1903600">
    <property type="term" value="C:glutaminase complex"/>
    <property type="evidence" value="ECO:0007669"/>
    <property type="project" value="TreeGrafter"/>
</dbReference>
<comment type="subunit">
    <text evidence="9 10">In the presence of PdxS, forms a dodecamer of heterodimers. Only shows activity in the heterodimer.</text>
</comment>
<sequence length="195" mass="21365">MRIAVLALQGAFLEHEKMLRELGVDCFEVRQLQDWQQKKDGLIIPGGESTTQGKLLRDLGLLDPVREAVESGLPVFGTCAGLILLAHDVEGNSPSAPVPPRLGTMAMTAARNAYGRQLGSFHTEAFFKGAKCNVPMTFIRAPYITKAAEKVEILASVDNHIVAARQGNQLATAFHPELDSDTHVHEYFLEMIKGR</sequence>
<comment type="pathway">
    <text evidence="10">Cofactor biosynthesis; pyridoxal 5'-phosphate biosynthesis.</text>
</comment>
<evidence type="ECO:0000256" key="4">
    <source>
        <dbReference type="ARBA" id="ARBA00022962"/>
    </source>
</evidence>
<dbReference type="AlphaFoldDB" id="A0A379E2D4"/>
<dbReference type="NCBIfam" id="TIGR03800">
    <property type="entry name" value="PLP_synth_Pdx2"/>
    <property type="match status" value="1"/>
</dbReference>
<evidence type="ECO:0000256" key="3">
    <source>
        <dbReference type="ARBA" id="ARBA00022898"/>
    </source>
</evidence>
<comment type="catalytic activity">
    <reaction evidence="6 10">
        <text>aldehydo-D-ribose 5-phosphate + D-glyceraldehyde 3-phosphate + L-glutamine = pyridoxal 5'-phosphate + L-glutamate + phosphate + 3 H2O + H(+)</text>
        <dbReference type="Rhea" id="RHEA:31507"/>
        <dbReference type="ChEBI" id="CHEBI:15377"/>
        <dbReference type="ChEBI" id="CHEBI:15378"/>
        <dbReference type="ChEBI" id="CHEBI:29985"/>
        <dbReference type="ChEBI" id="CHEBI:43474"/>
        <dbReference type="ChEBI" id="CHEBI:58273"/>
        <dbReference type="ChEBI" id="CHEBI:58359"/>
        <dbReference type="ChEBI" id="CHEBI:59776"/>
        <dbReference type="ChEBI" id="CHEBI:597326"/>
        <dbReference type="EC" id="4.3.3.6"/>
    </reaction>
</comment>
<dbReference type="GO" id="GO:0008614">
    <property type="term" value="P:pyridoxine metabolic process"/>
    <property type="evidence" value="ECO:0007669"/>
    <property type="project" value="TreeGrafter"/>
</dbReference>
<dbReference type="GO" id="GO:0006543">
    <property type="term" value="P:L-glutamine catabolic process"/>
    <property type="evidence" value="ECO:0007669"/>
    <property type="project" value="UniProtKB-UniRule"/>
</dbReference>
<feature type="binding site" evidence="10 12">
    <location>
        <begin position="47"/>
        <end position="49"/>
    </location>
    <ligand>
        <name>L-glutamine</name>
        <dbReference type="ChEBI" id="CHEBI:58359"/>
    </ligand>
</feature>
<keyword evidence="3 10" id="KW-0663">Pyridoxal phosphate</keyword>
<dbReference type="FunFam" id="3.40.50.880:FF:000010">
    <property type="entry name" value="uncharacterized protein LOC100176842 isoform X2"/>
    <property type="match status" value="1"/>
</dbReference>
<reference evidence="13 14" key="1">
    <citation type="submission" date="2018-06" db="EMBL/GenBank/DDBJ databases">
        <authorList>
            <consortium name="Pathogen Informatics"/>
            <person name="Doyle S."/>
        </authorList>
    </citation>
    <scope>NUCLEOTIDE SEQUENCE [LARGE SCALE GENOMIC DNA]</scope>
    <source>
        <strain evidence="13 14">NCTC13067</strain>
    </source>
</reference>
<dbReference type="PROSITE" id="PS51130">
    <property type="entry name" value="PDXT_SNO_2"/>
    <property type="match status" value="1"/>
</dbReference>
<dbReference type="EC" id="4.3.3.6" evidence="10"/>
<feature type="binding site" evidence="10 12">
    <location>
        <position position="111"/>
    </location>
    <ligand>
        <name>L-glutamine</name>
        <dbReference type="ChEBI" id="CHEBI:58359"/>
    </ligand>
</feature>
<dbReference type="PIRSF" id="PIRSF005639">
    <property type="entry name" value="Glut_amidoT_SNO"/>
    <property type="match status" value="1"/>
</dbReference>
<dbReference type="GO" id="GO:0042823">
    <property type="term" value="P:pyridoxal phosphate biosynthetic process"/>
    <property type="evidence" value="ECO:0007669"/>
    <property type="project" value="UniProtKB-UniRule"/>
</dbReference>
<dbReference type="RefSeq" id="WP_004354619.1">
    <property type="nucleotide sequence ID" value="NZ_CAJPOG010000121.1"/>
</dbReference>
<comment type="function">
    <text evidence="8 10">Catalyzes the hydrolysis of glutamine to glutamate and ammonia as part of the biosynthesis of pyridoxal 5'-phosphate. The resulting ammonia molecule is channeled to the active site of PdxS.</text>
</comment>
<proteinExistence type="inferred from homology"/>
<dbReference type="PANTHER" id="PTHR31559:SF0">
    <property type="entry name" value="PYRIDOXAL 5'-PHOSPHATE SYNTHASE SUBUNIT SNO1-RELATED"/>
    <property type="match status" value="1"/>
</dbReference>
<keyword evidence="2 10" id="KW-0378">Hydrolase</keyword>
<dbReference type="PROSITE" id="PS01236">
    <property type="entry name" value="PDXT_SNO_1"/>
    <property type="match status" value="1"/>
</dbReference>
<comment type="similarity">
    <text evidence="1 10">Belongs to the glutaminase PdxT/SNO family.</text>
</comment>
<dbReference type="CDD" id="cd01749">
    <property type="entry name" value="GATase1_PB"/>
    <property type="match status" value="1"/>
</dbReference>
<evidence type="ECO:0000256" key="1">
    <source>
        <dbReference type="ARBA" id="ARBA00008345"/>
    </source>
</evidence>
<dbReference type="GO" id="GO:0016740">
    <property type="term" value="F:transferase activity"/>
    <property type="evidence" value="ECO:0007669"/>
    <property type="project" value="UniProtKB-KW"/>
</dbReference>
<dbReference type="InterPro" id="IPR002161">
    <property type="entry name" value="PdxT/SNO"/>
</dbReference>
<comment type="catalytic activity">
    <reaction evidence="7 10">
        <text>L-glutamine + H2O = L-glutamate + NH4(+)</text>
        <dbReference type="Rhea" id="RHEA:15889"/>
        <dbReference type="ChEBI" id="CHEBI:15377"/>
        <dbReference type="ChEBI" id="CHEBI:28938"/>
        <dbReference type="ChEBI" id="CHEBI:29985"/>
        <dbReference type="ChEBI" id="CHEBI:58359"/>
        <dbReference type="EC" id="3.5.1.2"/>
    </reaction>
</comment>
<name>A0A379E2D4_9BACT</name>
<evidence type="ECO:0000313" key="13">
    <source>
        <dbReference type="EMBL" id="SUB86590.1"/>
    </source>
</evidence>
<dbReference type="GO" id="GO:0036381">
    <property type="term" value="F:pyridoxal 5'-phosphate synthase (glutamine hydrolysing) activity"/>
    <property type="evidence" value="ECO:0007669"/>
    <property type="project" value="UniProtKB-UniRule"/>
</dbReference>
<keyword evidence="5 10" id="KW-0456">Lyase</keyword>
<accession>A0A379E2D4</accession>
<evidence type="ECO:0000256" key="12">
    <source>
        <dbReference type="PIRSR" id="PIRSR005639-2"/>
    </source>
</evidence>
<dbReference type="Gene3D" id="3.40.50.880">
    <property type="match status" value="1"/>
</dbReference>
<evidence type="ECO:0000256" key="2">
    <source>
        <dbReference type="ARBA" id="ARBA00022801"/>
    </source>
</evidence>
<dbReference type="SUPFAM" id="SSF52317">
    <property type="entry name" value="Class I glutamine amidotransferase-like"/>
    <property type="match status" value="1"/>
</dbReference>
<dbReference type="PROSITE" id="PS51273">
    <property type="entry name" value="GATASE_TYPE_1"/>
    <property type="match status" value="1"/>
</dbReference>
<evidence type="ECO:0000256" key="11">
    <source>
        <dbReference type="PIRSR" id="PIRSR005639-1"/>
    </source>
</evidence>
<dbReference type="InterPro" id="IPR021196">
    <property type="entry name" value="PdxT/SNO_CS"/>
</dbReference>
<dbReference type="GO" id="GO:0004359">
    <property type="term" value="F:glutaminase activity"/>
    <property type="evidence" value="ECO:0007669"/>
    <property type="project" value="UniProtKB-UniRule"/>
</dbReference>
<evidence type="ECO:0000313" key="14">
    <source>
        <dbReference type="Proteomes" id="UP000255469"/>
    </source>
</evidence>
<gene>
    <name evidence="10 13" type="primary">pdxT</name>
    <name evidence="13" type="ORF">NCTC13067_00230</name>
</gene>
<feature type="active site" description="Nucleophile" evidence="10 11">
    <location>
        <position position="79"/>
    </location>
</feature>